<dbReference type="AlphaFoldDB" id="A0A168E4M9"/>
<dbReference type="GeneID" id="30016564"/>
<dbReference type="STRING" id="1081104.A0A168E4M9"/>
<comment type="caution">
    <text evidence="2">The sequence shown here is derived from an EMBL/GenBank/DDBJ whole genome shotgun (WGS) entry which is preliminary data.</text>
</comment>
<reference evidence="2 3" key="1">
    <citation type="journal article" date="2016" name="Genome Biol. Evol.">
        <title>Divergent and convergent evolution of fungal pathogenicity.</title>
        <authorList>
            <person name="Shang Y."/>
            <person name="Xiao G."/>
            <person name="Zheng P."/>
            <person name="Cen K."/>
            <person name="Zhan S."/>
            <person name="Wang C."/>
        </authorList>
    </citation>
    <scope>NUCLEOTIDE SEQUENCE [LARGE SCALE GENOMIC DNA]</scope>
    <source>
        <strain evidence="2 3">ARSEF 2679</strain>
    </source>
</reference>
<gene>
    <name evidence="2" type="ORF">ISF_00272</name>
</gene>
<sequence>MREHYTRPWEGPLRDARHEFGAAVIDPAKYLGRRIPTSLTKAALYFWEPEQVAHHNQDAPRPNLIYPAYEDPVSLGLCKLAAQLEILDVRALITKDMFPNPEVAAPWSKMRRLRIEFHPLRPDGRWYFIGPRGEDPHDSEEGGFKISDSHYPRDYDIEEDGELDEEWEDDPLGGTDWDDDPDLFRTEPCRERIEPLLKAFAEALTNSMPNLEVAEMYAALWWTPSFRRAVEYGVGPEEAIETKIHRWGVKYSAGEKGGDATAPTVQWQVGDWRPSQDVMSIFESLGQQEWLDLEFTDGRKRGGLNGSLDGSSLF</sequence>
<feature type="region of interest" description="Disordered" evidence="1">
    <location>
        <begin position="136"/>
        <end position="155"/>
    </location>
</feature>
<organism evidence="2 3">
    <name type="scientific">Cordyceps fumosorosea (strain ARSEF 2679)</name>
    <name type="common">Isaria fumosorosea</name>
    <dbReference type="NCBI Taxonomy" id="1081104"/>
    <lineage>
        <taxon>Eukaryota</taxon>
        <taxon>Fungi</taxon>
        <taxon>Dikarya</taxon>
        <taxon>Ascomycota</taxon>
        <taxon>Pezizomycotina</taxon>
        <taxon>Sordariomycetes</taxon>
        <taxon>Hypocreomycetidae</taxon>
        <taxon>Hypocreales</taxon>
        <taxon>Cordycipitaceae</taxon>
        <taxon>Cordyceps</taxon>
    </lineage>
</organism>
<protein>
    <submittedName>
        <fullName evidence="2">Uncharacterized protein</fullName>
    </submittedName>
</protein>
<evidence type="ECO:0000256" key="1">
    <source>
        <dbReference type="SAM" id="MobiDB-lite"/>
    </source>
</evidence>
<proteinExistence type="predicted"/>
<evidence type="ECO:0000313" key="2">
    <source>
        <dbReference type="EMBL" id="OAA73371.1"/>
    </source>
</evidence>
<dbReference type="OrthoDB" id="5985073at2759"/>
<keyword evidence="3" id="KW-1185">Reference proteome</keyword>
<accession>A0A168E4M9</accession>
<dbReference type="Proteomes" id="UP000076744">
    <property type="component" value="Unassembled WGS sequence"/>
</dbReference>
<evidence type="ECO:0000313" key="3">
    <source>
        <dbReference type="Proteomes" id="UP000076744"/>
    </source>
</evidence>
<dbReference type="EMBL" id="AZHB01000001">
    <property type="protein sequence ID" value="OAA73371.1"/>
    <property type="molecule type" value="Genomic_DNA"/>
</dbReference>
<dbReference type="RefSeq" id="XP_018708329.1">
    <property type="nucleotide sequence ID" value="XM_018843879.1"/>
</dbReference>
<name>A0A168E4M9_CORFA</name>